<organism evidence="2 3">
    <name type="scientific">Sistotremastrum suecicum HHB10207 ss-3</name>
    <dbReference type="NCBI Taxonomy" id="1314776"/>
    <lineage>
        <taxon>Eukaryota</taxon>
        <taxon>Fungi</taxon>
        <taxon>Dikarya</taxon>
        <taxon>Basidiomycota</taxon>
        <taxon>Agaricomycotina</taxon>
        <taxon>Agaricomycetes</taxon>
        <taxon>Sistotremastrales</taxon>
        <taxon>Sistotremastraceae</taxon>
        <taxon>Sistotremastrum</taxon>
    </lineage>
</organism>
<name>A0A165ZFC8_9AGAM</name>
<keyword evidence="3" id="KW-1185">Reference proteome</keyword>
<dbReference type="InterPro" id="IPR036259">
    <property type="entry name" value="MFS_trans_sf"/>
</dbReference>
<dbReference type="Proteomes" id="UP000076798">
    <property type="component" value="Unassembled WGS sequence"/>
</dbReference>
<gene>
    <name evidence="2" type="ORF">SISSUDRAFT_1065455</name>
</gene>
<evidence type="ECO:0000313" key="3">
    <source>
        <dbReference type="Proteomes" id="UP000076798"/>
    </source>
</evidence>
<keyword evidence="1" id="KW-0812">Transmembrane</keyword>
<feature type="transmembrane region" description="Helical" evidence="1">
    <location>
        <begin position="76"/>
        <end position="99"/>
    </location>
</feature>
<dbReference type="OrthoDB" id="6499973at2759"/>
<keyword evidence="1" id="KW-1133">Transmembrane helix</keyword>
<dbReference type="EMBL" id="KV428191">
    <property type="protein sequence ID" value="KZT34254.1"/>
    <property type="molecule type" value="Genomic_DNA"/>
</dbReference>
<protein>
    <recommendedName>
        <fullName evidence="4">Major facilitator superfamily (MFS) profile domain-containing protein</fullName>
    </recommendedName>
</protein>
<evidence type="ECO:0000313" key="2">
    <source>
        <dbReference type="EMBL" id="KZT34254.1"/>
    </source>
</evidence>
<proteinExistence type="predicted"/>
<sequence length="115" mass="12784">MDGADLFVNSPRYFSTTRSSSVELREPLDEEGGWNGWLTVAGVWFVQFVTAGHTNAFGLYEDFYKENYLQNNSGSAIAWIGSVQISLLFAMGFLAGPIVDKGYLYVRVEISNRVG</sequence>
<keyword evidence="1" id="KW-0472">Membrane</keyword>
<dbReference type="SUPFAM" id="SSF103473">
    <property type="entry name" value="MFS general substrate transporter"/>
    <property type="match status" value="1"/>
</dbReference>
<evidence type="ECO:0000256" key="1">
    <source>
        <dbReference type="SAM" id="Phobius"/>
    </source>
</evidence>
<reference evidence="2 3" key="1">
    <citation type="journal article" date="2016" name="Mol. Biol. Evol.">
        <title>Comparative Genomics of Early-Diverging Mushroom-Forming Fungi Provides Insights into the Origins of Lignocellulose Decay Capabilities.</title>
        <authorList>
            <person name="Nagy L.G."/>
            <person name="Riley R."/>
            <person name="Tritt A."/>
            <person name="Adam C."/>
            <person name="Daum C."/>
            <person name="Floudas D."/>
            <person name="Sun H."/>
            <person name="Yadav J.S."/>
            <person name="Pangilinan J."/>
            <person name="Larsson K.H."/>
            <person name="Matsuura K."/>
            <person name="Barry K."/>
            <person name="Labutti K."/>
            <person name="Kuo R."/>
            <person name="Ohm R.A."/>
            <person name="Bhattacharya S.S."/>
            <person name="Shirouzu T."/>
            <person name="Yoshinaga Y."/>
            <person name="Martin F.M."/>
            <person name="Grigoriev I.V."/>
            <person name="Hibbett D.S."/>
        </authorList>
    </citation>
    <scope>NUCLEOTIDE SEQUENCE [LARGE SCALE GENOMIC DNA]</scope>
    <source>
        <strain evidence="2 3">HHB10207 ss-3</strain>
    </source>
</reference>
<evidence type="ECO:0008006" key="4">
    <source>
        <dbReference type="Google" id="ProtNLM"/>
    </source>
</evidence>
<dbReference type="AlphaFoldDB" id="A0A165ZFC8"/>
<accession>A0A165ZFC8</accession>